<accession>A0A5Q4ZSI3</accession>
<keyword evidence="8" id="KW-0966">Cell projection</keyword>
<proteinExistence type="inferred from homology"/>
<dbReference type="Pfam" id="PF00771">
    <property type="entry name" value="FHIPEP"/>
    <property type="match status" value="1"/>
</dbReference>
<evidence type="ECO:0000256" key="5">
    <source>
        <dbReference type="ARBA" id="ARBA00022989"/>
    </source>
</evidence>
<dbReference type="PIRSF" id="PIRSF005419">
    <property type="entry name" value="FlhA"/>
    <property type="match status" value="1"/>
</dbReference>
<comment type="similarity">
    <text evidence="2 7">Belongs to the FHIPEP (flagella/HR/invasion proteins export pore) family.</text>
</comment>
<feature type="transmembrane region" description="Helical" evidence="7">
    <location>
        <begin position="163"/>
        <end position="181"/>
    </location>
</feature>
<dbReference type="PANTHER" id="PTHR30161">
    <property type="entry name" value="FLAGELLAR EXPORT PROTEIN, MEMBRANE FLHA SUBUNIT-RELATED"/>
    <property type="match status" value="1"/>
</dbReference>
<dbReference type="InterPro" id="IPR042193">
    <property type="entry name" value="FHIPEP_3"/>
</dbReference>
<keyword evidence="4 7" id="KW-0812">Transmembrane</keyword>
<keyword evidence="5 7" id="KW-1133">Transmembrane helix</keyword>
<feature type="transmembrane region" description="Helical" evidence="7">
    <location>
        <begin position="86"/>
        <end position="104"/>
    </location>
</feature>
<evidence type="ECO:0000313" key="8">
    <source>
        <dbReference type="EMBL" id="VVV04742.1"/>
    </source>
</evidence>
<reference evidence="8" key="1">
    <citation type="submission" date="2019-09" db="EMBL/GenBank/DDBJ databases">
        <authorList>
            <person name="Hjerde E."/>
        </authorList>
    </citation>
    <scope>NUCLEOTIDE SEQUENCE</scope>
    <source>
        <strain evidence="8">06/09/160</strain>
    </source>
</reference>
<name>A0A5Q4ZSI3_9GAMM</name>
<dbReference type="PANTHER" id="PTHR30161:SF1">
    <property type="entry name" value="FLAGELLAR BIOSYNTHESIS PROTEIN FLHA-RELATED"/>
    <property type="match status" value="1"/>
</dbReference>
<evidence type="ECO:0000256" key="1">
    <source>
        <dbReference type="ARBA" id="ARBA00004651"/>
    </source>
</evidence>
<evidence type="ECO:0000256" key="4">
    <source>
        <dbReference type="ARBA" id="ARBA00022692"/>
    </source>
</evidence>
<dbReference type="Gene3D" id="1.10.8.540">
    <property type="entry name" value="FHIPEP family, domain 3"/>
    <property type="match status" value="1"/>
</dbReference>
<comment type="function">
    <text evidence="7">Required for formation of the rod structure of the flagellar apparatus. Together with FliI and FliH, may constitute the export apparatus of flagellin.</text>
</comment>
<comment type="subcellular location">
    <subcellularLocation>
        <location evidence="1 7">Cell membrane</location>
        <topology evidence="1 7">Multi-pass membrane protein</topology>
    </subcellularLocation>
</comment>
<sequence>MTLIWLKTCLFRMITRYQPLITVISNSVLLAINTSIEAEVMKFQIPLPNKLSALQGKKLPAIGAPILVLSTLAMVILPIPAFLLDLMFTFNIALAMVVLLVTIYTRRPLDFAAFPTILLVSTLLRLALNVASTRVVLLHGHEGPGAAGNVIDAFGNVVIGGNYAVGLIVFIILMIINFMVVTKGAGRISEVSARFTLDALPGKQMAIDADLNAGLIDQEQARTRRFEVTKEADFYGSMDGASKFVKGDAIAGILILFINIIGGFAIGMAQFDLGFSEAIQIYTLLTIGDGLVAQIPSLLLSIGAAIMVTRQNTDEDMGEQLVFQLVDNPKALMVTAGIMFVMGIVPGMPHFPFILLALLAGGWAYYLNKKKEQEGDEKKAAPPMEISSSQPKELSWDDVQPVDVIGLEVGYRLIPMVDKEQGGELLDRVKGVRKKLSQDFGFLVPAVHIRDNLELPPNVYRITLMGVAGGEAEIRPDKELAINPGQVYGAIEGEPTFDPAFGLEAVWINEEQREHAQALGYTVVDAATVLATHLSQLLTNNAAQLLGHEEVQNLLELLSQSSPKLVEGLVPDQLPLGAVVKVLQNLLNEAIPIRDIRTIVQTLSEYAPKSQEPDILTAAVRISLKRLIVQEINGIEAEMPVITLIPELEQILHQTMQASGGETTGIEPGLAERLQTSLTLATQEQELKGEAAVLLTSGVLRSTLAKFVKNTIPNLRVLSYQEIPDEKQIRIVQAVGN</sequence>
<keyword evidence="7" id="KW-0653">Protein transport</keyword>
<protein>
    <recommendedName>
        <fullName evidence="7">Flagellar biosynthesis protein FlhA</fullName>
    </recommendedName>
</protein>
<keyword evidence="7" id="KW-1005">Bacterial flagellum biogenesis</keyword>
<feature type="transmembrane region" description="Helical" evidence="7">
    <location>
        <begin position="291"/>
        <end position="309"/>
    </location>
</feature>
<organism evidence="8">
    <name type="scientific">Aliivibrio wodanis</name>
    <dbReference type="NCBI Taxonomy" id="80852"/>
    <lineage>
        <taxon>Bacteria</taxon>
        <taxon>Pseudomonadati</taxon>
        <taxon>Pseudomonadota</taxon>
        <taxon>Gammaproteobacteria</taxon>
        <taxon>Vibrionales</taxon>
        <taxon>Vibrionaceae</taxon>
        <taxon>Aliivibrio</taxon>
    </lineage>
</organism>
<dbReference type="EMBL" id="LR721750">
    <property type="protein sequence ID" value="VVV04742.1"/>
    <property type="molecule type" value="Genomic_DNA"/>
</dbReference>
<dbReference type="InterPro" id="IPR006301">
    <property type="entry name" value="FlhA"/>
</dbReference>
<dbReference type="GO" id="GO:0044780">
    <property type="term" value="P:bacterial-type flagellum assembly"/>
    <property type="evidence" value="ECO:0007669"/>
    <property type="project" value="InterPro"/>
</dbReference>
<dbReference type="InterPro" id="IPR025505">
    <property type="entry name" value="FHIPEP_CS"/>
</dbReference>
<dbReference type="PRINTS" id="PR00949">
    <property type="entry name" value="TYPE3IMAPROT"/>
</dbReference>
<keyword evidence="6 7" id="KW-0472">Membrane</keyword>
<dbReference type="InterPro" id="IPR042196">
    <property type="entry name" value="FHIPEP_4"/>
</dbReference>
<dbReference type="InterPro" id="IPR001712">
    <property type="entry name" value="T3SS_FHIPEP"/>
</dbReference>
<evidence type="ECO:0000256" key="3">
    <source>
        <dbReference type="ARBA" id="ARBA00022475"/>
    </source>
</evidence>
<feature type="transmembrane region" description="Helical" evidence="7">
    <location>
        <begin position="59"/>
        <end position="80"/>
    </location>
</feature>
<evidence type="ECO:0000256" key="6">
    <source>
        <dbReference type="ARBA" id="ARBA00023136"/>
    </source>
</evidence>
<gene>
    <name evidence="7 8" type="primary">flhA</name>
    <name evidence="8" type="ORF">AW0309160_02151</name>
</gene>
<evidence type="ECO:0000256" key="2">
    <source>
        <dbReference type="ARBA" id="ARBA00008835"/>
    </source>
</evidence>
<keyword evidence="8" id="KW-0282">Flagellum</keyword>
<dbReference type="Gene3D" id="3.40.30.60">
    <property type="entry name" value="FHIPEP family, domain 1"/>
    <property type="match status" value="1"/>
</dbReference>
<keyword evidence="8" id="KW-0969">Cilium</keyword>
<dbReference type="Gene3D" id="3.40.50.12790">
    <property type="entry name" value="FHIPEP family, domain 4"/>
    <property type="match status" value="1"/>
</dbReference>
<evidence type="ECO:0000256" key="7">
    <source>
        <dbReference type="RuleBase" id="RU364093"/>
    </source>
</evidence>
<feature type="transmembrane region" description="Helical" evidence="7">
    <location>
        <begin position="111"/>
        <end position="128"/>
    </location>
</feature>
<keyword evidence="7" id="KW-1006">Bacterial flagellum protein export</keyword>
<keyword evidence="7" id="KW-0813">Transport</keyword>
<dbReference type="NCBIfam" id="TIGR01398">
    <property type="entry name" value="FlhA"/>
    <property type="match status" value="1"/>
</dbReference>
<dbReference type="GO" id="GO:0005886">
    <property type="term" value="C:plasma membrane"/>
    <property type="evidence" value="ECO:0007669"/>
    <property type="project" value="UniProtKB-SubCell"/>
</dbReference>
<feature type="transmembrane region" description="Helical" evidence="7">
    <location>
        <begin position="249"/>
        <end position="271"/>
    </location>
</feature>
<dbReference type="AlphaFoldDB" id="A0A5Q4ZSI3"/>
<comment type="caution">
    <text evidence="7">Lacks conserved residue(s) required for the propagation of feature annotation.</text>
</comment>
<keyword evidence="3 7" id="KW-1003">Cell membrane</keyword>
<dbReference type="PROSITE" id="PS00994">
    <property type="entry name" value="FHIPEP"/>
    <property type="match status" value="1"/>
</dbReference>
<dbReference type="GO" id="GO:0009306">
    <property type="term" value="P:protein secretion"/>
    <property type="evidence" value="ECO:0007669"/>
    <property type="project" value="InterPro"/>
</dbReference>
<dbReference type="InterPro" id="IPR042194">
    <property type="entry name" value="FHIPEP_1"/>
</dbReference>